<keyword evidence="7" id="KW-0812">Transmembrane</keyword>
<dbReference type="InterPro" id="IPR004872">
    <property type="entry name" value="Lipoprotein_NlpA"/>
</dbReference>
<evidence type="ECO:0000256" key="5">
    <source>
        <dbReference type="ARBA" id="ARBA00023139"/>
    </source>
</evidence>
<dbReference type="GO" id="GO:0016020">
    <property type="term" value="C:membrane"/>
    <property type="evidence" value="ECO:0007669"/>
    <property type="project" value="UniProtKB-SubCell"/>
</dbReference>
<evidence type="ECO:0000313" key="8">
    <source>
        <dbReference type="EMBL" id="POH62446.1"/>
    </source>
</evidence>
<protein>
    <submittedName>
        <fullName evidence="8">Methionine ABC transporter substrate-binding protein</fullName>
    </submittedName>
</protein>
<organism evidence="8 9">
    <name type="scientific">Cryobacterium zongtaii</name>
    <dbReference type="NCBI Taxonomy" id="1259217"/>
    <lineage>
        <taxon>Bacteria</taxon>
        <taxon>Bacillati</taxon>
        <taxon>Actinomycetota</taxon>
        <taxon>Actinomycetes</taxon>
        <taxon>Micrococcales</taxon>
        <taxon>Microbacteriaceae</taxon>
        <taxon>Cryobacterium</taxon>
    </lineage>
</organism>
<dbReference type="SUPFAM" id="SSF53850">
    <property type="entry name" value="Periplasmic binding protein-like II"/>
    <property type="match status" value="1"/>
</dbReference>
<keyword evidence="9" id="KW-1185">Reference proteome</keyword>
<dbReference type="Gene3D" id="3.40.190.10">
    <property type="entry name" value="Periplasmic binding protein-like II"/>
    <property type="match status" value="2"/>
</dbReference>
<dbReference type="PANTHER" id="PTHR30429">
    <property type="entry name" value="D-METHIONINE-BINDING LIPOPROTEIN METQ"/>
    <property type="match status" value="1"/>
</dbReference>
<evidence type="ECO:0000313" key="9">
    <source>
        <dbReference type="Proteomes" id="UP000237340"/>
    </source>
</evidence>
<evidence type="ECO:0000256" key="1">
    <source>
        <dbReference type="ARBA" id="ARBA00004635"/>
    </source>
</evidence>
<comment type="similarity">
    <text evidence="2">Belongs to the NlpA lipoprotein family.</text>
</comment>
<keyword evidence="5" id="KW-0564">Palmitate</keyword>
<keyword evidence="7" id="KW-1133">Transmembrane helix</keyword>
<comment type="subcellular location">
    <subcellularLocation>
        <location evidence="1">Membrane</location>
        <topology evidence="1">Lipid-anchor</topology>
    </subcellularLocation>
</comment>
<feature type="transmembrane region" description="Helical" evidence="7">
    <location>
        <begin position="38"/>
        <end position="58"/>
    </location>
</feature>
<comment type="caution">
    <text evidence="8">The sequence shown here is derived from an EMBL/GenBank/DDBJ whole genome shotgun (WGS) entry which is preliminary data.</text>
</comment>
<sequence>MTPWLRCACERIVVRGRTHSERNVENIRVKNITTKKSILAALALGASVTLLAGCAGGAGGNDKTVKIGVVGASDPYWADYTEAAAEEGITVEVVDFADYNQPNPALTNGDIDMNQFQHLVYLADYNVSSGEDLTPIGATAIYPLGLYSTKVTDVADLGKGDTVAVPNDASNLARALLVLQSADLLTLKDGGTIFSTLDDVDTEKSLVTVTALEPSLTATSLPDVDAAIINNDFVEKAGLKFEDALVKDDPSDESALPYVNVFAVRADDKDNETYAKLVELFQTTTTVTDGLLEVSGNSAVLATTSPADLQAALATVEKDTAAQK</sequence>
<evidence type="ECO:0000256" key="2">
    <source>
        <dbReference type="ARBA" id="ARBA00008973"/>
    </source>
</evidence>
<dbReference type="EMBL" id="PPXD01000026">
    <property type="protein sequence ID" value="POH62446.1"/>
    <property type="molecule type" value="Genomic_DNA"/>
</dbReference>
<evidence type="ECO:0000256" key="6">
    <source>
        <dbReference type="ARBA" id="ARBA00023288"/>
    </source>
</evidence>
<dbReference type="PANTHER" id="PTHR30429:SF3">
    <property type="entry name" value="LIPOPROTEIN"/>
    <property type="match status" value="1"/>
</dbReference>
<accession>A0A2S3ZA70</accession>
<evidence type="ECO:0000256" key="3">
    <source>
        <dbReference type="ARBA" id="ARBA00022729"/>
    </source>
</evidence>
<keyword evidence="3" id="KW-0732">Signal</keyword>
<keyword evidence="6" id="KW-0449">Lipoprotein</keyword>
<proteinExistence type="inferred from homology"/>
<gene>
    <name evidence="8" type="ORF">C3B61_16465</name>
</gene>
<reference evidence="8 9" key="1">
    <citation type="submission" date="2018-01" db="EMBL/GenBank/DDBJ databases">
        <title>Cryobacterium sp. nov., from glaciers in China.</title>
        <authorList>
            <person name="Liu Q."/>
            <person name="Xin Y.-H."/>
        </authorList>
    </citation>
    <scope>NUCLEOTIDE SEQUENCE [LARGE SCALE GENOMIC DNA]</scope>
    <source>
        <strain evidence="8 9">TMN-42</strain>
    </source>
</reference>
<evidence type="ECO:0000256" key="4">
    <source>
        <dbReference type="ARBA" id="ARBA00023136"/>
    </source>
</evidence>
<dbReference type="Proteomes" id="UP000237340">
    <property type="component" value="Unassembled WGS sequence"/>
</dbReference>
<keyword evidence="4 7" id="KW-0472">Membrane</keyword>
<evidence type="ECO:0000256" key="7">
    <source>
        <dbReference type="SAM" id="Phobius"/>
    </source>
</evidence>
<name>A0A2S3ZA70_9MICO</name>
<dbReference type="Pfam" id="PF03180">
    <property type="entry name" value="Lipoprotein_9"/>
    <property type="match status" value="1"/>
</dbReference>
<dbReference type="AlphaFoldDB" id="A0A2S3ZA70"/>